<dbReference type="AlphaFoldDB" id="A0A8C4WSG2"/>
<evidence type="ECO:0000256" key="6">
    <source>
        <dbReference type="ARBA" id="ARBA00022771"/>
    </source>
</evidence>
<evidence type="ECO:0000256" key="11">
    <source>
        <dbReference type="PROSITE-ProRule" id="PRU00175"/>
    </source>
</evidence>
<keyword evidence="6 11" id="KW-0863">Zinc-finger</keyword>
<evidence type="ECO:0000256" key="12">
    <source>
        <dbReference type="SAM" id="Phobius"/>
    </source>
</evidence>
<dbReference type="Pfam" id="PF12906">
    <property type="entry name" value="RINGv"/>
    <property type="match status" value="1"/>
</dbReference>
<dbReference type="GO" id="GO:0006897">
    <property type="term" value="P:endocytosis"/>
    <property type="evidence" value="ECO:0007669"/>
    <property type="project" value="UniProtKB-KW"/>
</dbReference>
<evidence type="ECO:0000256" key="2">
    <source>
        <dbReference type="ARBA" id="ARBA00022583"/>
    </source>
</evidence>
<feature type="transmembrane region" description="Helical" evidence="12">
    <location>
        <begin position="198"/>
        <end position="218"/>
    </location>
</feature>
<keyword evidence="9 12" id="KW-1133">Transmembrane helix</keyword>
<proteinExistence type="predicted"/>
<evidence type="ECO:0000313" key="15">
    <source>
        <dbReference type="Ensembl" id="ENSEBUP00000009761.1"/>
    </source>
</evidence>
<evidence type="ECO:0000256" key="4">
    <source>
        <dbReference type="ARBA" id="ARBA00022692"/>
    </source>
</evidence>
<keyword evidence="8" id="KW-0862">Zinc</keyword>
<evidence type="ECO:0000256" key="8">
    <source>
        <dbReference type="ARBA" id="ARBA00022833"/>
    </source>
</evidence>
<keyword evidence="3" id="KW-0808">Transferase</keyword>
<feature type="domain" description="RING-type" evidence="13">
    <location>
        <begin position="85"/>
        <end position="133"/>
    </location>
</feature>
<evidence type="ECO:0000256" key="9">
    <source>
        <dbReference type="ARBA" id="ARBA00022989"/>
    </source>
</evidence>
<evidence type="ECO:0000256" key="10">
    <source>
        <dbReference type="ARBA" id="ARBA00023136"/>
    </source>
</evidence>
<keyword evidence="7" id="KW-0833">Ubl conjugation pathway</keyword>
<dbReference type="GO" id="GO:0008270">
    <property type="term" value="F:zinc ion binding"/>
    <property type="evidence" value="ECO:0007669"/>
    <property type="project" value="UniProtKB-KW"/>
</dbReference>
<dbReference type="SUPFAM" id="SSF57850">
    <property type="entry name" value="RING/U-box"/>
    <property type="match status" value="1"/>
</dbReference>
<comment type="subcellular location">
    <subcellularLocation>
        <location evidence="1">Endosome membrane</location>
        <topology evidence="1">Multi-pass membrane protein</topology>
    </subcellularLocation>
</comment>
<dbReference type="Proteomes" id="UP000694388">
    <property type="component" value="Unplaced"/>
</dbReference>
<sequence>MDPDWCDVSGWRDITLPVQWHRRFQQSPFLMAVHAVLFPRGPRRRVVVWVTHAGCLVGEKAEARSLPVALRSCSDKSVSSDYYICRICHEESGWPRGPLLSPCRCSGSLAWVHAACLETWLETAGASSCELCRHEFSLERSPRPFVEWLRSPAERRERRTLLGDTLCFLFISPLAAISAWLCLRGASDHLGLRGRLEAGGLIVLTAALLLIYLFWSFVSDGRVCES</sequence>
<protein>
    <submittedName>
        <fullName evidence="15">Membrane associated ring-CH-type finger 3</fullName>
    </submittedName>
</protein>
<dbReference type="Ensembl" id="ENSEBUT00000010300.1">
    <property type="protein sequence ID" value="ENSEBUP00000009769.1"/>
    <property type="gene ID" value="ENSEBUG00000006273.1"/>
</dbReference>
<evidence type="ECO:0000256" key="3">
    <source>
        <dbReference type="ARBA" id="ARBA00022679"/>
    </source>
</evidence>
<feature type="domain" description="RING-CH-type" evidence="14">
    <location>
        <begin position="77"/>
        <end position="139"/>
    </location>
</feature>
<dbReference type="Gene3D" id="3.30.40.10">
    <property type="entry name" value="Zinc/RING finger domain, C3HC4 (zinc finger)"/>
    <property type="match status" value="1"/>
</dbReference>
<dbReference type="InterPro" id="IPR001841">
    <property type="entry name" value="Znf_RING"/>
</dbReference>
<dbReference type="InterPro" id="IPR013083">
    <property type="entry name" value="Znf_RING/FYVE/PHD"/>
</dbReference>
<name>A0A8C4WSG2_EPTBU</name>
<evidence type="ECO:0000259" key="14">
    <source>
        <dbReference type="PROSITE" id="PS51292"/>
    </source>
</evidence>
<dbReference type="PROSITE" id="PS50089">
    <property type="entry name" value="ZF_RING_2"/>
    <property type="match status" value="1"/>
</dbReference>
<dbReference type="SMART" id="SM00744">
    <property type="entry name" value="RINGv"/>
    <property type="match status" value="1"/>
</dbReference>
<keyword evidence="16" id="KW-1185">Reference proteome</keyword>
<dbReference type="GeneTree" id="ENSGT00940000159206"/>
<dbReference type="GO" id="GO:0004842">
    <property type="term" value="F:ubiquitin-protein transferase activity"/>
    <property type="evidence" value="ECO:0007669"/>
    <property type="project" value="TreeGrafter"/>
</dbReference>
<dbReference type="Ensembl" id="ENSEBUT00000010291.1">
    <property type="protein sequence ID" value="ENSEBUP00000009761.1"/>
    <property type="gene ID" value="ENSEBUG00000006273.1"/>
</dbReference>
<organism evidence="15 16">
    <name type="scientific">Eptatretus burgeri</name>
    <name type="common">Inshore hagfish</name>
    <dbReference type="NCBI Taxonomy" id="7764"/>
    <lineage>
        <taxon>Eukaryota</taxon>
        <taxon>Metazoa</taxon>
        <taxon>Chordata</taxon>
        <taxon>Craniata</taxon>
        <taxon>Vertebrata</taxon>
        <taxon>Cyclostomata</taxon>
        <taxon>Myxini</taxon>
        <taxon>Myxiniformes</taxon>
        <taxon>Myxinidae</taxon>
        <taxon>Eptatretinae</taxon>
        <taxon>Eptatretus</taxon>
    </lineage>
</organism>
<accession>A0A8C4WSG2</accession>
<keyword evidence="2" id="KW-0254">Endocytosis</keyword>
<dbReference type="GO" id="GO:0016567">
    <property type="term" value="P:protein ubiquitination"/>
    <property type="evidence" value="ECO:0007669"/>
    <property type="project" value="TreeGrafter"/>
</dbReference>
<evidence type="ECO:0000259" key="13">
    <source>
        <dbReference type="PROSITE" id="PS50089"/>
    </source>
</evidence>
<dbReference type="PROSITE" id="PS51292">
    <property type="entry name" value="ZF_RING_CH"/>
    <property type="match status" value="1"/>
</dbReference>
<dbReference type="PANTHER" id="PTHR46065:SF3">
    <property type="entry name" value="FI20425P1"/>
    <property type="match status" value="1"/>
</dbReference>
<feature type="transmembrane region" description="Helical" evidence="12">
    <location>
        <begin position="165"/>
        <end position="186"/>
    </location>
</feature>
<keyword evidence="10 12" id="KW-0472">Membrane</keyword>
<evidence type="ECO:0000313" key="16">
    <source>
        <dbReference type="Proteomes" id="UP000694388"/>
    </source>
</evidence>
<evidence type="ECO:0000256" key="5">
    <source>
        <dbReference type="ARBA" id="ARBA00022723"/>
    </source>
</evidence>
<keyword evidence="5" id="KW-0479">Metal-binding</keyword>
<reference evidence="15" key="1">
    <citation type="submission" date="2025-05" db="UniProtKB">
        <authorList>
            <consortium name="Ensembl"/>
        </authorList>
    </citation>
    <scope>IDENTIFICATION</scope>
</reference>
<keyword evidence="4 12" id="KW-0812">Transmembrane</keyword>
<dbReference type="InterPro" id="IPR011016">
    <property type="entry name" value="Znf_RING-CH"/>
</dbReference>
<evidence type="ECO:0000256" key="7">
    <source>
        <dbReference type="ARBA" id="ARBA00022786"/>
    </source>
</evidence>
<evidence type="ECO:0000256" key="1">
    <source>
        <dbReference type="ARBA" id="ARBA00004337"/>
    </source>
</evidence>
<dbReference type="PANTHER" id="PTHR46065">
    <property type="entry name" value="E3 UBIQUITIN-PROTEIN LIGASE MARCH 2/3 FAMILY MEMBER"/>
    <property type="match status" value="1"/>
</dbReference>
<dbReference type="GO" id="GO:0010008">
    <property type="term" value="C:endosome membrane"/>
    <property type="evidence" value="ECO:0007669"/>
    <property type="project" value="UniProtKB-SubCell"/>
</dbReference>